<dbReference type="EMBL" id="JAHDYR010000042">
    <property type="protein sequence ID" value="KAG9391950.1"/>
    <property type="molecule type" value="Genomic_DNA"/>
</dbReference>
<dbReference type="AlphaFoldDB" id="A0A8J6AUK1"/>
<proteinExistence type="predicted"/>
<feature type="domain" description="TFIIS N-terminal" evidence="1">
    <location>
        <begin position="156"/>
        <end position="209"/>
    </location>
</feature>
<accession>A0A8J6AUK1</accession>
<gene>
    <name evidence="2" type="ORF">J8273_6752</name>
</gene>
<comment type="caution">
    <text evidence="2">The sequence shown here is derived from an EMBL/GenBank/DDBJ whole genome shotgun (WGS) entry which is preliminary data.</text>
</comment>
<protein>
    <submittedName>
        <fullName evidence="2">IWS1-like protein</fullName>
    </submittedName>
</protein>
<reference evidence="2" key="1">
    <citation type="submission" date="2021-05" db="EMBL/GenBank/DDBJ databases">
        <title>A free-living protist that lacks canonical eukaryotic 1 DNA replication and segregation systems.</title>
        <authorList>
            <person name="Salas-Leiva D.E."/>
            <person name="Tromer E.C."/>
            <person name="Curtis B.A."/>
            <person name="Jerlstrom-Hultqvist J."/>
            <person name="Kolisko M."/>
            <person name="Yi Z."/>
            <person name="Salas-Leiva J.S."/>
            <person name="Gallot-Lavallee L."/>
            <person name="Kops G.J.P.L."/>
            <person name="Archibald J.M."/>
            <person name="Simpson A.G.B."/>
            <person name="Roger A.J."/>
        </authorList>
    </citation>
    <scope>NUCLEOTIDE SEQUENCE</scope>
    <source>
        <strain evidence="2">BICM</strain>
    </source>
</reference>
<evidence type="ECO:0000259" key="1">
    <source>
        <dbReference type="Pfam" id="PF08711"/>
    </source>
</evidence>
<keyword evidence="3" id="KW-1185">Reference proteome</keyword>
<evidence type="ECO:0000313" key="2">
    <source>
        <dbReference type="EMBL" id="KAG9391950.1"/>
    </source>
</evidence>
<name>A0A8J6AUK1_9EUKA</name>
<dbReference type="InterPro" id="IPR035441">
    <property type="entry name" value="TFIIS/LEDGF_dom_sf"/>
</dbReference>
<dbReference type="Gene3D" id="1.20.930.10">
    <property type="entry name" value="Conserved domain common to transcription factors TFIIS, elongin A, CRSP70"/>
    <property type="match status" value="1"/>
</dbReference>
<dbReference type="Proteomes" id="UP000717585">
    <property type="component" value="Unassembled WGS sequence"/>
</dbReference>
<evidence type="ECO:0000313" key="3">
    <source>
        <dbReference type="Proteomes" id="UP000717585"/>
    </source>
</evidence>
<sequence>MDGEPRIEAAWLDADNYSVEFFDDFTELRRLSAIRPKRSMDLVEIDRQFDDDIRKRTKELERIQGGDDEIVQRGLEKGRTLCAELRAALDKRFAVSDPKQAIATMLRPLKNILAEIGNINVQKSLIEEEILVLVNSLLRPEERGAIGSTMYRDHCLRILEQLTGSEVIDIPTLLQSGLTQTLGAIEHHPHVAEKHKQMARKILKQWNAMYEDDDADETLDEEIPVSGPRSGIHFASVTNRHMLMRKNRRGGL</sequence>
<dbReference type="InterPro" id="IPR017923">
    <property type="entry name" value="TFIIS_N"/>
</dbReference>
<dbReference type="Pfam" id="PF08711">
    <property type="entry name" value="Med26"/>
    <property type="match status" value="1"/>
</dbReference>
<organism evidence="2 3">
    <name type="scientific">Carpediemonas membranifera</name>
    <dbReference type="NCBI Taxonomy" id="201153"/>
    <lineage>
        <taxon>Eukaryota</taxon>
        <taxon>Metamonada</taxon>
        <taxon>Carpediemonas-like organisms</taxon>
        <taxon>Carpediemonas</taxon>
    </lineage>
</organism>